<evidence type="ECO:0000256" key="1">
    <source>
        <dbReference type="SAM" id="MobiDB-lite"/>
    </source>
</evidence>
<proteinExistence type="predicted"/>
<reference evidence="2 3" key="1">
    <citation type="submission" date="2015-09" db="EMBL/GenBank/DDBJ databases">
        <authorList>
            <consortium name="Pathogen Informatics"/>
        </authorList>
    </citation>
    <scope>NUCLEOTIDE SEQUENCE [LARGE SCALE GENOMIC DNA]</scope>
    <source>
        <strain evidence="2 3">2789STDY5834959</strain>
    </source>
</reference>
<gene>
    <name evidence="2" type="ORF">ERS852571_01071</name>
</gene>
<protein>
    <submittedName>
        <fullName evidence="2">Uncharacterized protein</fullName>
    </submittedName>
</protein>
<dbReference type="RefSeq" id="WP_055072558.1">
    <property type="nucleotide sequence ID" value="NZ_CYXY01000005.1"/>
</dbReference>
<dbReference type="Proteomes" id="UP000095553">
    <property type="component" value="Unassembled WGS sequence"/>
</dbReference>
<evidence type="ECO:0000313" key="3">
    <source>
        <dbReference type="Proteomes" id="UP000095553"/>
    </source>
</evidence>
<feature type="compositionally biased region" description="Basic and acidic residues" evidence="1">
    <location>
        <begin position="146"/>
        <end position="156"/>
    </location>
</feature>
<dbReference type="EMBL" id="CYXY01000005">
    <property type="protein sequence ID" value="CUM87106.1"/>
    <property type="molecule type" value="Genomic_DNA"/>
</dbReference>
<dbReference type="AlphaFoldDB" id="A0A173SAS2"/>
<organism evidence="2 3">
    <name type="scientific">Anaerostipes hadrus</name>
    <dbReference type="NCBI Taxonomy" id="649756"/>
    <lineage>
        <taxon>Bacteria</taxon>
        <taxon>Bacillati</taxon>
        <taxon>Bacillota</taxon>
        <taxon>Clostridia</taxon>
        <taxon>Lachnospirales</taxon>
        <taxon>Lachnospiraceae</taxon>
        <taxon>Anaerostipes</taxon>
    </lineage>
</organism>
<name>A0A173SAS2_ANAHA</name>
<evidence type="ECO:0000313" key="2">
    <source>
        <dbReference type="EMBL" id="CUM87106.1"/>
    </source>
</evidence>
<sequence>MKELFLENKLAFIVVVAVLIVAFAVKKAVEYITKKGLEGIRLDVYKLFVQAEEAYKESGQGQKKFKYVVSLARSMLPKAVQVFVTQEMLETAVQLWFDGVKDLLDDGKLNNSTEEVQELNIEDKIMHKTELDDGTYKNYAKNPLPETDREDTADQE</sequence>
<feature type="region of interest" description="Disordered" evidence="1">
    <location>
        <begin position="135"/>
        <end position="156"/>
    </location>
</feature>
<accession>A0A173SAS2</accession>